<name>B9T8U6_RICCO</name>
<feature type="region of interest" description="Disordered" evidence="1">
    <location>
        <begin position="53"/>
        <end position="87"/>
    </location>
</feature>
<organism evidence="2 3">
    <name type="scientific">Ricinus communis</name>
    <name type="common">Castor bean</name>
    <dbReference type="NCBI Taxonomy" id="3988"/>
    <lineage>
        <taxon>Eukaryota</taxon>
        <taxon>Viridiplantae</taxon>
        <taxon>Streptophyta</taxon>
        <taxon>Embryophyta</taxon>
        <taxon>Tracheophyta</taxon>
        <taxon>Spermatophyta</taxon>
        <taxon>Magnoliopsida</taxon>
        <taxon>eudicotyledons</taxon>
        <taxon>Gunneridae</taxon>
        <taxon>Pentapetalae</taxon>
        <taxon>rosids</taxon>
        <taxon>fabids</taxon>
        <taxon>Malpighiales</taxon>
        <taxon>Euphorbiaceae</taxon>
        <taxon>Acalyphoideae</taxon>
        <taxon>Acalypheae</taxon>
        <taxon>Ricinus</taxon>
    </lineage>
</organism>
<evidence type="ECO:0000313" key="2">
    <source>
        <dbReference type="EMBL" id="EEF27715.1"/>
    </source>
</evidence>
<dbReference type="AlphaFoldDB" id="B9T8U6"/>
<sequence>MVCFRHHQAIAAVTLRSLAAAGRLSPQVALRRLGCLIAASSRHDYRGAMTASQVRADHARQAPCTNAKQKKPTRRIRDGSVYIHSRH</sequence>
<reference evidence="3" key="1">
    <citation type="journal article" date="2010" name="Nat. Biotechnol.">
        <title>Draft genome sequence of the oilseed species Ricinus communis.</title>
        <authorList>
            <person name="Chan A.P."/>
            <person name="Crabtree J."/>
            <person name="Zhao Q."/>
            <person name="Lorenzi H."/>
            <person name="Orvis J."/>
            <person name="Puiu D."/>
            <person name="Melake-Berhan A."/>
            <person name="Jones K.M."/>
            <person name="Redman J."/>
            <person name="Chen G."/>
            <person name="Cahoon E.B."/>
            <person name="Gedil M."/>
            <person name="Stanke M."/>
            <person name="Haas B.J."/>
            <person name="Wortman J.R."/>
            <person name="Fraser-Liggett C.M."/>
            <person name="Ravel J."/>
            <person name="Rabinowicz P.D."/>
        </authorList>
    </citation>
    <scope>NUCLEOTIDE SEQUENCE [LARGE SCALE GENOMIC DNA]</scope>
    <source>
        <strain evidence="3">cv. Hale</strain>
    </source>
</reference>
<keyword evidence="3" id="KW-1185">Reference proteome</keyword>
<evidence type="ECO:0000313" key="3">
    <source>
        <dbReference type="Proteomes" id="UP000008311"/>
    </source>
</evidence>
<dbReference type="InParanoid" id="B9T8U6"/>
<protein>
    <submittedName>
        <fullName evidence="2">Uncharacterized protein</fullName>
    </submittedName>
</protein>
<accession>B9T8U6</accession>
<proteinExistence type="predicted"/>
<gene>
    <name evidence="2" type="ORF">RCOM_0319030</name>
</gene>
<dbReference type="EMBL" id="EQ975200">
    <property type="protein sequence ID" value="EEF27715.1"/>
    <property type="molecule type" value="Genomic_DNA"/>
</dbReference>
<evidence type="ECO:0000256" key="1">
    <source>
        <dbReference type="SAM" id="MobiDB-lite"/>
    </source>
</evidence>
<dbReference type="Proteomes" id="UP000008311">
    <property type="component" value="Unassembled WGS sequence"/>
</dbReference>